<evidence type="ECO:0000313" key="3">
    <source>
        <dbReference type="Proteomes" id="UP001604336"/>
    </source>
</evidence>
<sequence length="203" mass="23005">MFLLSCASMADVMSHGGGGAGDPPHQSPRQLDSVCESEPPSTRGISRGLNLQKVWQANGKWPLSIAFDNVEHAMQPIENNAKYFTRLVENQVRFTISPCYPAWTEVPEKQWARLRSVIEGNRSPDEYWAVCAAVDRLVDDRYQDYPSVQGSNSFSATCYDMGDLETPQWPNIIESFWTFQIHWDGNWVNPVAVGDCVRTYSYF</sequence>
<name>A0ABD1TJF5_9LAMI</name>
<evidence type="ECO:0000256" key="1">
    <source>
        <dbReference type="SAM" id="MobiDB-lite"/>
    </source>
</evidence>
<keyword evidence="3" id="KW-1185">Reference proteome</keyword>
<dbReference type="EMBL" id="JBFOLK010000005">
    <property type="protein sequence ID" value="KAL2512862.1"/>
    <property type="molecule type" value="Genomic_DNA"/>
</dbReference>
<accession>A0ABD1TJF5</accession>
<comment type="caution">
    <text evidence="2">The sequence shown here is derived from an EMBL/GenBank/DDBJ whole genome shotgun (WGS) entry which is preliminary data.</text>
</comment>
<reference evidence="3" key="1">
    <citation type="submission" date="2024-07" db="EMBL/GenBank/DDBJ databases">
        <title>Two chromosome-level genome assemblies of Korean endemic species Abeliophyllum distichum and Forsythia ovata (Oleaceae).</title>
        <authorList>
            <person name="Jang H."/>
        </authorList>
    </citation>
    <scope>NUCLEOTIDE SEQUENCE [LARGE SCALE GENOMIC DNA]</scope>
</reference>
<feature type="region of interest" description="Disordered" evidence="1">
    <location>
        <begin position="15"/>
        <end position="46"/>
    </location>
</feature>
<protein>
    <submittedName>
        <fullName evidence="2">Uncharacterized protein</fullName>
    </submittedName>
</protein>
<dbReference type="AlphaFoldDB" id="A0ABD1TJF5"/>
<gene>
    <name evidence="2" type="ORF">Adt_18462</name>
</gene>
<dbReference type="Proteomes" id="UP001604336">
    <property type="component" value="Unassembled WGS sequence"/>
</dbReference>
<proteinExistence type="predicted"/>
<evidence type="ECO:0000313" key="2">
    <source>
        <dbReference type="EMBL" id="KAL2512862.1"/>
    </source>
</evidence>
<organism evidence="2 3">
    <name type="scientific">Abeliophyllum distichum</name>
    <dbReference type="NCBI Taxonomy" id="126358"/>
    <lineage>
        <taxon>Eukaryota</taxon>
        <taxon>Viridiplantae</taxon>
        <taxon>Streptophyta</taxon>
        <taxon>Embryophyta</taxon>
        <taxon>Tracheophyta</taxon>
        <taxon>Spermatophyta</taxon>
        <taxon>Magnoliopsida</taxon>
        <taxon>eudicotyledons</taxon>
        <taxon>Gunneridae</taxon>
        <taxon>Pentapetalae</taxon>
        <taxon>asterids</taxon>
        <taxon>lamiids</taxon>
        <taxon>Lamiales</taxon>
        <taxon>Oleaceae</taxon>
        <taxon>Forsythieae</taxon>
        <taxon>Abeliophyllum</taxon>
    </lineage>
</organism>